<feature type="transmembrane region" description="Helical" evidence="10">
    <location>
        <begin position="830"/>
        <end position="856"/>
    </location>
</feature>
<sequence>MDNQNIQKQQKELIKSTEEKQEKFQNEINTSFGFRNQEKPTNIVIENELIKPLHIQIPENQQKLNKQHNNINEEKINIIPSYTTNILSKQLLNSKETNKQPSLLIQQQSPKFKQHCSLTKDNNHCCPCCENTQNEMSSFTPPPTLTTVADRFVLQHYSKSGSGGIPTLSGIPRKKAPQHRRLRKYASETSFCSSPGSSFGSVGSGASLLPPGQSHGRIRTVTLMNGRNDKNIGGDLGEDTPSPPLIITASPHLHINQVCEREIRSGARVFHVRPSQQQSAHLTGNTIINQLSHQHRCHHPQLSNQEIRKDSGDDASCSLGSGSTQGSNNQQTPLSQRRILQMQQKSQNQFTPSQQQQRFKMRRPRSTGQIIIQQMLPNSKKKNSETQECNYSIEQNSGCSSSTNAGQSISDNHRCRTMSSGQPYSIHQNHSANCVISNINNNNNKGNNSTIGYDPSYTSATVYSTDSIINLNSACYQQPNAETVSGTCTGSGAPMMADAIIPVDRRPSNYYLFEDDSAHEFDDEDEFDNVTLMYSKHEKIPMKDFGSEIRATMDIDHLLNKAVLLLDLQETSLEEIFAKIIHEMDIQEPEFTSEQVRSVLFTQDAGNQFHILSRTVQSICTTGTIGGTFDYDQTWICALCMLSTVQHRHVAIARLSHPTNLGRTMQDLRFIIIVIAPSRAKGTKTALETTRTFATLFADMDIRQRLVMAHSVEAFRATLLEAAKELALEQSQWRERKSSIHLSQAKEQVFGLGKFFPFRGLIEDFKMRKKHYISDYLDGLRGHRTMQKMFSSIIFLYFACLLPAIAFGVLNDDNTGGRINVRKGILAQAIGGIFFAAFGGQPMIILLTTVPLAIYIKVIYRISEALNYDFFAMYACVGLWCQFFLVIYAATELCSLMKLATRKTPYLTRSRREWLADYALPASVLIMSFLGEYTFSKIDKDIFHMRSEVSLLRIPEFWRLSWQAILVCFLLGFFLSFLFYLDQNICSAIVNNNQNKLKKGSAQHLDLLVVSILNMFLSIMGLPWMHGALPHSPLHVRALADVEERVAQGHVHEVIMNVRETRLATLIAHLLIFASTFYLLPKPLQSIPTSVLHGLFLYMAFTSLSASLSSNSLHSTCSTT</sequence>
<dbReference type="Gene3D" id="3.40.930.10">
    <property type="entry name" value="Mannitol-specific EII, Chain A"/>
    <property type="match status" value="1"/>
</dbReference>
<feature type="compositionally biased region" description="Polar residues" evidence="9">
    <location>
        <begin position="318"/>
        <end position="335"/>
    </location>
</feature>
<dbReference type="GO" id="GO:0050801">
    <property type="term" value="P:monoatomic ion homeostasis"/>
    <property type="evidence" value="ECO:0007669"/>
    <property type="project" value="TreeGrafter"/>
</dbReference>
<dbReference type="AlphaFoldDB" id="A0A8S9ZZP9"/>
<evidence type="ECO:0000256" key="8">
    <source>
        <dbReference type="ARBA" id="ARBA00023136"/>
    </source>
</evidence>
<feature type="region of interest" description="Disordered" evidence="9">
    <location>
        <begin position="305"/>
        <end position="366"/>
    </location>
</feature>
<proteinExistence type="inferred from homology"/>
<evidence type="ECO:0000256" key="7">
    <source>
        <dbReference type="ARBA" id="ARBA00023065"/>
    </source>
</evidence>
<keyword evidence="4" id="KW-1003">Cell membrane</keyword>
<dbReference type="Proteomes" id="UP000605970">
    <property type="component" value="Unassembled WGS sequence"/>
</dbReference>
<feature type="domain" description="Bicarbonate transporter-like transmembrane" evidence="11">
    <location>
        <begin position="902"/>
        <end position="1105"/>
    </location>
</feature>
<feature type="transmembrane region" description="Helical" evidence="10">
    <location>
        <begin position="871"/>
        <end position="894"/>
    </location>
</feature>
<organism evidence="12 13">
    <name type="scientific">Meloidogyne graminicola</name>
    <dbReference type="NCBI Taxonomy" id="189291"/>
    <lineage>
        <taxon>Eukaryota</taxon>
        <taxon>Metazoa</taxon>
        <taxon>Ecdysozoa</taxon>
        <taxon>Nematoda</taxon>
        <taxon>Chromadorea</taxon>
        <taxon>Rhabditida</taxon>
        <taxon>Tylenchina</taxon>
        <taxon>Tylenchomorpha</taxon>
        <taxon>Tylenchoidea</taxon>
        <taxon>Meloidogynidae</taxon>
        <taxon>Meloidogyninae</taxon>
        <taxon>Meloidogyne</taxon>
    </lineage>
</organism>
<dbReference type="GO" id="GO:0005452">
    <property type="term" value="F:solute:inorganic anion antiporter activity"/>
    <property type="evidence" value="ECO:0007669"/>
    <property type="project" value="InterPro"/>
</dbReference>
<feature type="transmembrane region" description="Helical" evidence="10">
    <location>
        <begin position="789"/>
        <end position="810"/>
    </location>
</feature>
<feature type="transmembrane region" description="Helical" evidence="10">
    <location>
        <begin position="1005"/>
        <end position="1025"/>
    </location>
</feature>
<keyword evidence="8 10" id="KW-0472">Membrane</keyword>
<feature type="transmembrane region" description="Helical" evidence="10">
    <location>
        <begin position="1063"/>
        <end position="1080"/>
    </location>
</feature>
<evidence type="ECO:0000256" key="1">
    <source>
        <dbReference type="ARBA" id="ARBA00004651"/>
    </source>
</evidence>
<dbReference type="GO" id="GO:0006820">
    <property type="term" value="P:monoatomic anion transport"/>
    <property type="evidence" value="ECO:0007669"/>
    <property type="project" value="InterPro"/>
</dbReference>
<dbReference type="PANTHER" id="PTHR11453:SF127">
    <property type="entry name" value="SOLUTE CARRIER FAMILY 4 MEMBER 11"/>
    <property type="match status" value="1"/>
</dbReference>
<protein>
    <recommendedName>
        <fullName evidence="11">Bicarbonate transporter-like transmembrane domain-containing protein</fullName>
    </recommendedName>
</protein>
<dbReference type="OrthoDB" id="5864612at2759"/>
<evidence type="ECO:0000256" key="5">
    <source>
        <dbReference type="ARBA" id="ARBA00022692"/>
    </source>
</evidence>
<dbReference type="InterPro" id="IPR011531">
    <property type="entry name" value="HCO3_transpt-like_TM_dom"/>
</dbReference>
<evidence type="ECO:0000256" key="9">
    <source>
        <dbReference type="SAM" id="MobiDB-lite"/>
    </source>
</evidence>
<dbReference type="PANTHER" id="PTHR11453">
    <property type="entry name" value="ANION EXCHANGE PROTEIN"/>
    <property type="match status" value="1"/>
</dbReference>
<reference evidence="12" key="1">
    <citation type="journal article" date="2020" name="Ecol. Evol.">
        <title>Genome structure and content of the rice root-knot nematode (Meloidogyne graminicola).</title>
        <authorList>
            <person name="Phan N.T."/>
            <person name="Danchin E.G.J."/>
            <person name="Klopp C."/>
            <person name="Perfus-Barbeoch L."/>
            <person name="Kozlowski D.K."/>
            <person name="Koutsovoulos G.D."/>
            <person name="Lopez-Roques C."/>
            <person name="Bouchez O."/>
            <person name="Zahm M."/>
            <person name="Besnard G."/>
            <person name="Bellafiore S."/>
        </authorList>
    </citation>
    <scope>NUCLEOTIDE SEQUENCE</scope>
    <source>
        <strain evidence="12">VN-18</strain>
    </source>
</reference>
<feature type="transmembrane region" description="Helical" evidence="10">
    <location>
        <begin position="960"/>
        <end position="981"/>
    </location>
</feature>
<dbReference type="SUPFAM" id="SSF55804">
    <property type="entry name" value="Phoshotransferase/anion transport protein"/>
    <property type="match status" value="1"/>
</dbReference>
<evidence type="ECO:0000259" key="11">
    <source>
        <dbReference type="Pfam" id="PF00955"/>
    </source>
</evidence>
<evidence type="ECO:0000256" key="6">
    <source>
        <dbReference type="ARBA" id="ARBA00022989"/>
    </source>
</evidence>
<keyword evidence="5 10" id="KW-0812">Transmembrane</keyword>
<keyword evidence="7" id="KW-0406">Ion transport</keyword>
<comment type="subcellular location">
    <subcellularLocation>
        <location evidence="1">Cell membrane</location>
        <topology evidence="1">Multi-pass membrane protein</topology>
    </subcellularLocation>
</comment>
<dbReference type="Gene3D" id="1.10.287.570">
    <property type="entry name" value="Helical hairpin bin"/>
    <property type="match status" value="1"/>
</dbReference>
<dbReference type="FunFam" id="3.40.930.10:FF:000018">
    <property type="entry name" value="Sodium bicarbonate transporter protein 11"/>
    <property type="match status" value="1"/>
</dbReference>
<comment type="caution">
    <text evidence="12">The sequence shown here is derived from an EMBL/GenBank/DDBJ whole genome shotgun (WGS) entry which is preliminary data.</text>
</comment>
<keyword evidence="3" id="KW-0813">Transport</keyword>
<accession>A0A8S9ZZP9</accession>
<gene>
    <name evidence="12" type="ORF">Mgra_00002331</name>
</gene>
<dbReference type="Pfam" id="PF00955">
    <property type="entry name" value="HCO3_cotransp"/>
    <property type="match status" value="1"/>
</dbReference>
<comment type="similarity">
    <text evidence="2">Belongs to the anion exchanger (TC 2.A.31) family.</text>
</comment>
<evidence type="ECO:0000256" key="10">
    <source>
        <dbReference type="SAM" id="Phobius"/>
    </source>
</evidence>
<dbReference type="InterPro" id="IPR003020">
    <property type="entry name" value="HCO3_transpt_euk"/>
</dbReference>
<feature type="transmembrane region" description="Helical" evidence="10">
    <location>
        <begin position="915"/>
        <end position="935"/>
    </location>
</feature>
<evidence type="ECO:0000313" key="12">
    <source>
        <dbReference type="EMBL" id="KAF7638353.1"/>
    </source>
</evidence>
<dbReference type="EMBL" id="JABEBT010000013">
    <property type="protein sequence ID" value="KAF7638353.1"/>
    <property type="molecule type" value="Genomic_DNA"/>
</dbReference>
<keyword evidence="6 10" id="KW-1133">Transmembrane helix</keyword>
<evidence type="ECO:0000256" key="3">
    <source>
        <dbReference type="ARBA" id="ARBA00022448"/>
    </source>
</evidence>
<dbReference type="GO" id="GO:0016323">
    <property type="term" value="C:basolateral plasma membrane"/>
    <property type="evidence" value="ECO:0007669"/>
    <property type="project" value="TreeGrafter"/>
</dbReference>
<feature type="compositionally biased region" description="Low complexity" evidence="9">
    <location>
        <begin position="343"/>
        <end position="357"/>
    </location>
</feature>
<dbReference type="FunFam" id="1.10.287.570:FF:000002">
    <property type="entry name" value="Solute carrier family 4 member 11"/>
    <property type="match status" value="1"/>
</dbReference>
<evidence type="ECO:0000256" key="4">
    <source>
        <dbReference type="ARBA" id="ARBA00022475"/>
    </source>
</evidence>
<keyword evidence="13" id="KW-1185">Reference proteome</keyword>
<feature type="transmembrane region" description="Helical" evidence="10">
    <location>
        <begin position="1092"/>
        <end position="1110"/>
    </location>
</feature>
<evidence type="ECO:0000313" key="13">
    <source>
        <dbReference type="Proteomes" id="UP000605970"/>
    </source>
</evidence>
<evidence type="ECO:0000256" key="2">
    <source>
        <dbReference type="ARBA" id="ARBA00010993"/>
    </source>
</evidence>
<name>A0A8S9ZZP9_9BILA</name>
<dbReference type="InterPro" id="IPR016152">
    <property type="entry name" value="PTrfase/Anion_transptr"/>
</dbReference>